<keyword evidence="6" id="KW-0175">Coiled coil</keyword>
<keyword evidence="3" id="KW-0863">Zinc-finger</keyword>
<feature type="compositionally biased region" description="Low complexity" evidence="7">
    <location>
        <begin position="243"/>
        <end position="262"/>
    </location>
</feature>
<gene>
    <name evidence="9" type="ORF">VOLCADRAFT_89702</name>
</gene>
<protein>
    <recommendedName>
        <fullName evidence="8">Nucleotide-diphospho-sugar transferase domain-containing protein</fullName>
    </recommendedName>
</protein>
<dbReference type="Proteomes" id="UP000001058">
    <property type="component" value="Unassembled WGS sequence"/>
</dbReference>
<dbReference type="STRING" id="3068.D8TRV3"/>
<dbReference type="GeneID" id="9618511"/>
<feature type="coiled-coil region" evidence="6">
    <location>
        <begin position="130"/>
        <end position="178"/>
    </location>
</feature>
<evidence type="ECO:0000313" key="10">
    <source>
        <dbReference type="Proteomes" id="UP000001058"/>
    </source>
</evidence>
<dbReference type="Pfam" id="PF03407">
    <property type="entry name" value="Nucleotid_trans"/>
    <property type="match status" value="1"/>
</dbReference>
<feature type="region of interest" description="Disordered" evidence="7">
    <location>
        <begin position="34"/>
        <end position="76"/>
    </location>
</feature>
<dbReference type="GO" id="GO:0033260">
    <property type="term" value="P:nuclear DNA replication"/>
    <property type="evidence" value="ECO:0007669"/>
    <property type="project" value="TreeGrafter"/>
</dbReference>
<organism evidence="10">
    <name type="scientific">Volvox carteri f. nagariensis</name>
    <dbReference type="NCBI Taxonomy" id="3068"/>
    <lineage>
        <taxon>Eukaryota</taxon>
        <taxon>Viridiplantae</taxon>
        <taxon>Chlorophyta</taxon>
        <taxon>core chlorophytes</taxon>
        <taxon>Chlorophyceae</taxon>
        <taxon>CS clade</taxon>
        <taxon>Chlamydomonadales</taxon>
        <taxon>Volvocaceae</taxon>
        <taxon>Volvox</taxon>
    </lineage>
</organism>
<dbReference type="KEGG" id="vcn:VOLCADRAFT_89702"/>
<dbReference type="OrthoDB" id="526787at2759"/>
<dbReference type="GO" id="GO:0033314">
    <property type="term" value="P:mitotic DNA replication checkpoint signaling"/>
    <property type="evidence" value="ECO:0007669"/>
    <property type="project" value="TreeGrafter"/>
</dbReference>
<reference evidence="9 10" key="1">
    <citation type="journal article" date="2010" name="Science">
        <title>Genomic analysis of organismal complexity in the multicellular green alga Volvox carteri.</title>
        <authorList>
            <person name="Prochnik S.E."/>
            <person name="Umen J."/>
            <person name="Nedelcu A.M."/>
            <person name="Hallmann A."/>
            <person name="Miller S.M."/>
            <person name="Nishii I."/>
            <person name="Ferris P."/>
            <person name="Kuo A."/>
            <person name="Mitros T."/>
            <person name="Fritz-Laylin L.K."/>
            <person name="Hellsten U."/>
            <person name="Chapman J."/>
            <person name="Simakov O."/>
            <person name="Rensing S.A."/>
            <person name="Terry A."/>
            <person name="Pangilinan J."/>
            <person name="Kapitonov V."/>
            <person name="Jurka J."/>
            <person name="Salamov A."/>
            <person name="Shapiro H."/>
            <person name="Schmutz J."/>
            <person name="Grimwood J."/>
            <person name="Lindquist E."/>
            <person name="Lucas S."/>
            <person name="Grigoriev I.V."/>
            <person name="Schmitt R."/>
            <person name="Kirk D."/>
            <person name="Rokhsar D.S."/>
        </authorList>
    </citation>
    <scope>NUCLEOTIDE SEQUENCE [LARGE SCALE GENOMIC DNA]</scope>
    <source>
        <strain evidence="10">f. Nagariensis / Eve</strain>
    </source>
</reference>
<feature type="region of interest" description="Disordered" evidence="7">
    <location>
        <begin position="214"/>
        <end position="272"/>
    </location>
</feature>
<feature type="compositionally biased region" description="Basic residues" evidence="7">
    <location>
        <begin position="263"/>
        <end position="272"/>
    </location>
</feature>
<evidence type="ECO:0000256" key="3">
    <source>
        <dbReference type="ARBA" id="ARBA00022771"/>
    </source>
</evidence>
<keyword evidence="4" id="KW-0862">Zinc</keyword>
<name>D8TRV3_VOLCA</name>
<feature type="region of interest" description="Disordered" evidence="7">
    <location>
        <begin position="289"/>
        <end position="314"/>
    </location>
</feature>
<accession>D8TRV3</accession>
<evidence type="ECO:0000256" key="2">
    <source>
        <dbReference type="ARBA" id="ARBA00022723"/>
    </source>
</evidence>
<dbReference type="InterPro" id="IPR040050">
    <property type="entry name" value="ZNF830-like"/>
</dbReference>
<proteinExistence type="predicted"/>
<feature type="compositionally biased region" description="Acidic residues" evidence="7">
    <location>
        <begin position="292"/>
        <end position="309"/>
    </location>
</feature>
<evidence type="ECO:0000256" key="1">
    <source>
        <dbReference type="ARBA" id="ARBA00004123"/>
    </source>
</evidence>
<keyword evidence="10" id="KW-1185">Reference proteome</keyword>
<keyword evidence="5" id="KW-0539">Nucleus</keyword>
<evidence type="ECO:0000256" key="6">
    <source>
        <dbReference type="SAM" id="Coils"/>
    </source>
</evidence>
<dbReference type="InParanoid" id="D8TRV3"/>
<evidence type="ECO:0000256" key="5">
    <source>
        <dbReference type="ARBA" id="ARBA00023242"/>
    </source>
</evidence>
<dbReference type="RefSeq" id="XP_002949217.1">
    <property type="nucleotide sequence ID" value="XM_002949171.1"/>
</dbReference>
<dbReference type="EMBL" id="GL378334">
    <property type="protein sequence ID" value="EFJ49710.1"/>
    <property type="molecule type" value="Genomic_DNA"/>
</dbReference>
<sequence length="725" mass="78380">MSEDLKAKFRAAAAQRGLNSAKDQLKAIKAQKAAMAAAVGPGPSSQRLQHQQLQQKPAPKAAAVVDPPQAPGGGALPADFFQKPAKARLLGTTAGFFSDKAADAQARGVKLPTAADREAEFRAFTALIDEELKQQAVEEAEEAEVEAEEKADREAFLFQRQQQRLELLRQRKALLLAKSAAAATDLAATAAAAGASGLGGAAVAGLLPELPTDEELREAPPPAFGSDEEGEDERAEALHGDDGVAAAADGKQEEQQQQQYQQGRRRRRVMPVLPGKRRRIIDALAATLAASEGEDGGGDDDEESSDEGDGGGGLNWRAKRVPACQLQKLIVEAVGTACRTVYRVFYKPTETPPSWKPAYVDDFNDLDVLLKERSTPEKWVSLFCFSVPENRTSSPEEAAFFRLALNTLYSYHIFGQASSEIVAAITPKALAACRKFRLPCYNASKYAWDSRSYYNIGWAKIKLTRDILKLGFNVHLSDLDMFSWSNGAADGSMMQENWVHQDDPQNAATRRPIYIGNTGVVFLRANSRTVGFMESLLQFEGRDYQDQYIATFVAYKSWAPCTDEAACLAARARGMAAVQLHPSQFAGSNCLPEAGYRPCAPRRFYVHAVCRISAVDKEGFLRYAKAMFIRAGGSGGDGDVMAASLPPDWDDPLFVGEQDNGAIAASGLPCPPNQQRAYNGWLSAAGGAVEGKAHGGADVSRQIAARKLLRSDRERGSVERLPGGY</sequence>
<feature type="compositionally biased region" description="Low complexity" evidence="7">
    <location>
        <begin position="51"/>
        <end position="67"/>
    </location>
</feature>
<dbReference type="InterPro" id="IPR005069">
    <property type="entry name" value="Nucl-diP-sugar_transferase"/>
</dbReference>
<dbReference type="GO" id="GO:0008270">
    <property type="term" value="F:zinc ion binding"/>
    <property type="evidence" value="ECO:0007669"/>
    <property type="project" value="UniProtKB-KW"/>
</dbReference>
<dbReference type="GO" id="GO:0044773">
    <property type="term" value="P:mitotic DNA damage checkpoint signaling"/>
    <property type="evidence" value="ECO:0007669"/>
    <property type="project" value="TreeGrafter"/>
</dbReference>
<dbReference type="GO" id="GO:0003676">
    <property type="term" value="F:nucleic acid binding"/>
    <property type="evidence" value="ECO:0007669"/>
    <property type="project" value="InterPro"/>
</dbReference>
<comment type="subcellular location">
    <subcellularLocation>
        <location evidence="1">Nucleus</location>
    </subcellularLocation>
</comment>
<dbReference type="PANTHER" id="PTHR13278">
    <property type="entry name" value="ZINC FINGER PROTEIN 830"/>
    <property type="match status" value="1"/>
</dbReference>
<feature type="domain" description="Nucleotide-diphospho-sugar transferase" evidence="8">
    <location>
        <begin position="422"/>
        <end position="617"/>
    </location>
</feature>
<evidence type="ECO:0000259" key="8">
    <source>
        <dbReference type="Pfam" id="PF03407"/>
    </source>
</evidence>
<keyword evidence="2" id="KW-0479">Metal-binding</keyword>
<evidence type="ECO:0000256" key="7">
    <source>
        <dbReference type="SAM" id="MobiDB-lite"/>
    </source>
</evidence>
<evidence type="ECO:0000313" key="9">
    <source>
        <dbReference type="EMBL" id="EFJ49710.1"/>
    </source>
</evidence>
<dbReference type="PANTHER" id="PTHR13278:SF0">
    <property type="entry name" value="ZINC FINGER PROTEIN 830"/>
    <property type="match status" value="1"/>
</dbReference>
<dbReference type="AlphaFoldDB" id="D8TRV3"/>
<evidence type="ECO:0000256" key="4">
    <source>
        <dbReference type="ARBA" id="ARBA00022833"/>
    </source>
</evidence>
<dbReference type="GO" id="GO:0005681">
    <property type="term" value="C:spliceosomal complex"/>
    <property type="evidence" value="ECO:0007669"/>
    <property type="project" value="InterPro"/>
</dbReference>